<proteinExistence type="inferred from homology"/>
<dbReference type="AlphaFoldDB" id="A0A1I8J5R1"/>
<dbReference type="Gene3D" id="2.60.200.30">
    <property type="entry name" value="Probable inorganic polyphosphate/atp-NAD kinase, domain 2"/>
    <property type="match status" value="1"/>
</dbReference>
<dbReference type="InterPro" id="IPR017437">
    <property type="entry name" value="ATP-NAD_kinase_PpnK-typ_C"/>
</dbReference>
<evidence type="ECO:0000313" key="11">
    <source>
        <dbReference type="WBParaSite" id="maker-uti_cns_0045891-snap-gene-0.9-mRNA-1"/>
    </source>
</evidence>
<keyword evidence="3" id="KW-0808">Transferase</keyword>
<keyword evidence="10" id="KW-1185">Reference proteome</keyword>
<keyword evidence="4" id="KW-0547">Nucleotide-binding</keyword>
<keyword evidence="5" id="KW-0418">Kinase</keyword>
<dbReference type="PANTHER" id="PTHR20275:SF0">
    <property type="entry name" value="NAD KINASE"/>
    <property type="match status" value="1"/>
</dbReference>
<reference evidence="11" key="1">
    <citation type="submission" date="2016-11" db="UniProtKB">
        <authorList>
            <consortium name="WormBaseParasite"/>
        </authorList>
    </citation>
    <scope>IDENTIFICATION</scope>
</reference>
<evidence type="ECO:0000256" key="8">
    <source>
        <dbReference type="ARBA" id="ARBA00023027"/>
    </source>
</evidence>
<keyword evidence="7" id="KW-0521">NADP</keyword>
<protein>
    <recommendedName>
        <fullName evidence="2">NAD(+) kinase</fullName>
        <ecNumber evidence="2">2.7.1.23</ecNumber>
    </recommendedName>
</protein>
<sequence>MNCNGRVHVPNTCSGGGEDEEGQWEHARSSITLRWKPYFQRGLKDSKLDNHLLKWADSLPRRVMAVKKPDPTLLPAFIELLTHLVSDLHLEVLVEINAVSELRAAAAADEAAVSLDSVISQLRTFVYAEFSFSDRTVDLIVCIGGDGSLLYASNLFQADVPPILAFHHHNSLGLLSPHRFENYRADLRSVLNEVVIDRGPSGYLCIIDVLIEERTVTTVQGDGLIVSSPTGSTAYAMAAGANMLHPSVPALLVAPVCPHSLSFRPVVLPASTSIKVRLAEAARGTAWVSFDGRDRQELLPGDSVSITTSEYMVPSISARSPLQDWFSGLADCFHWNVRSVQNKQKSV</sequence>
<evidence type="ECO:0000313" key="10">
    <source>
        <dbReference type="Proteomes" id="UP000095280"/>
    </source>
</evidence>
<evidence type="ECO:0000256" key="9">
    <source>
        <dbReference type="SAM" id="MobiDB-lite"/>
    </source>
</evidence>
<evidence type="ECO:0000256" key="2">
    <source>
        <dbReference type="ARBA" id="ARBA00012120"/>
    </source>
</evidence>
<dbReference type="GO" id="GO:0019674">
    <property type="term" value="P:NAD+ metabolic process"/>
    <property type="evidence" value="ECO:0007669"/>
    <property type="project" value="InterPro"/>
</dbReference>
<evidence type="ECO:0000256" key="7">
    <source>
        <dbReference type="ARBA" id="ARBA00022857"/>
    </source>
</evidence>
<dbReference type="InterPro" id="IPR016064">
    <property type="entry name" value="NAD/diacylglycerol_kinase_sf"/>
</dbReference>
<evidence type="ECO:0000256" key="6">
    <source>
        <dbReference type="ARBA" id="ARBA00022840"/>
    </source>
</evidence>
<evidence type="ECO:0000256" key="1">
    <source>
        <dbReference type="ARBA" id="ARBA00010995"/>
    </source>
</evidence>
<dbReference type="Proteomes" id="UP000095280">
    <property type="component" value="Unplaced"/>
</dbReference>
<dbReference type="EC" id="2.7.1.23" evidence="2"/>
<dbReference type="InterPro" id="IPR002504">
    <property type="entry name" value="NADK"/>
</dbReference>
<organism evidence="10 11">
    <name type="scientific">Macrostomum lignano</name>
    <dbReference type="NCBI Taxonomy" id="282301"/>
    <lineage>
        <taxon>Eukaryota</taxon>
        <taxon>Metazoa</taxon>
        <taxon>Spiralia</taxon>
        <taxon>Lophotrochozoa</taxon>
        <taxon>Platyhelminthes</taxon>
        <taxon>Rhabditophora</taxon>
        <taxon>Macrostomorpha</taxon>
        <taxon>Macrostomida</taxon>
        <taxon>Macrostomidae</taxon>
        <taxon>Macrostomum</taxon>
    </lineage>
</organism>
<dbReference type="FunFam" id="2.60.200.30:FF:000009">
    <property type="entry name" value="Poly(P)/ATP NAD kinase"/>
    <property type="match status" value="1"/>
</dbReference>
<dbReference type="WBParaSite" id="maker-uti_cns_0045891-snap-gene-0.9-mRNA-1">
    <property type="protein sequence ID" value="maker-uti_cns_0045891-snap-gene-0.9-mRNA-1"/>
    <property type="gene ID" value="maker-uti_cns_0045891-snap-gene-0.9"/>
</dbReference>
<evidence type="ECO:0000256" key="5">
    <source>
        <dbReference type="ARBA" id="ARBA00022777"/>
    </source>
</evidence>
<dbReference type="GO" id="GO:0003951">
    <property type="term" value="F:NAD+ kinase activity"/>
    <property type="evidence" value="ECO:0007669"/>
    <property type="project" value="UniProtKB-EC"/>
</dbReference>
<dbReference type="HAMAP" id="MF_00361">
    <property type="entry name" value="NAD_kinase"/>
    <property type="match status" value="1"/>
</dbReference>
<evidence type="ECO:0000256" key="3">
    <source>
        <dbReference type="ARBA" id="ARBA00022679"/>
    </source>
</evidence>
<name>A0A1I8J5R1_9PLAT</name>
<dbReference type="GO" id="GO:0005524">
    <property type="term" value="F:ATP binding"/>
    <property type="evidence" value="ECO:0007669"/>
    <property type="project" value="UniProtKB-KW"/>
</dbReference>
<comment type="similarity">
    <text evidence="1">Belongs to the NAD kinase family.</text>
</comment>
<dbReference type="Pfam" id="PF20143">
    <property type="entry name" value="NAD_kinase_C"/>
    <property type="match status" value="1"/>
</dbReference>
<keyword evidence="6" id="KW-0067">ATP-binding</keyword>
<dbReference type="GO" id="GO:0006741">
    <property type="term" value="P:NADP+ biosynthetic process"/>
    <property type="evidence" value="ECO:0007669"/>
    <property type="project" value="InterPro"/>
</dbReference>
<keyword evidence="8" id="KW-0520">NAD</keyword>
<dbReference type="SUPFAM" id="SSF111331">
    <property type="entry name" value="NAD kinase/diacylglycerol kinase-like"/>
    <property type="match status" value="1"/>
</dbReference>
<dbReference type="PANTHER" id="PTHR20275">
    <property type="entry name" value="NAD KINASE"/>
    <property type="match status" value="1"/>
</dbReference>
<feature type="region of interest" description="Disordered" evidence="9">
    <location>
        <begin position="1"/>
        <end position="21"/>
    </location>
</feature>
<accession>A0A1I8J5R1</accession>
<evidence type="ECO:0000256" key="4">
    <source>
        <dbReference type="ARBA" id="ARBA00022741"/>
    </source>
</evidence>